<accession>A0A2H0PV52</accession>
<sequence>MNAQSRRDSIRQRKRRYWWKTFSAFLAMITIGIGAYGILFSRIFCIQTIRARGNDDLSQAIQQAAWDAIWKQQQSIIPKNNILFVNKAYVSARLLEQFPDIQQFHMTYDIIAKTLDITNVEREAVGVVCKPNGPCHFVDSKGILFHTTDGFELDKLAIMDETEKPLSTGIDTPYANRNFIAILQAYWNAAQHVIPITSILVKSDSLQAGYVQLNTSENWYVLVHTSMDPHATMQKVATIIRTEFEGKTNKLQYIDARYMDKVYYK</sequence>
<keyword evidence="1" id="KW-0472">Membrane</keyword>
<proteinExistence type="predicted"/>
<dbReference type="AlphaFoldDB" id="A0A2H0PV52"/>
<comment type="caution">
    <text evidence="2">The sequence shown here is derived from an EMBL/GenBank/DDBJ whole genome shotgun (WGS) entry which is preliminary data.</text>
</comment>
<evidence type="ECO:0000313" key="2">
    <source>
        <dbReference type="EMBL" id="PIR25929.1"/>
    </source>
</evidence>
<keyword evidence="1" id="KW-0812">Transmembrane</keyword>
<organism evidence="2 3">
    <name type="scientific">Candidatus Brennerbacteria bacterium CG11_big_fil_rev_8_21_14_0_20_43_10</name>
    <dbReference type="NCBI Taxonomy" id="1974523"/>
    <lineage>
        <taxon>Bacteria</taxon>
        <taxon>Candidatus Brenneribacteriota</taxon>
    </lineage>
</organism>
<gene>
    <name evidence="2" type="ORF">COV41_02500</name>
</gene>
<evidence type="ECO:0008006" key="4">
    <source>
        <dbReference type="Google" id="ProtNLM"/>
    </source>
</evidence>
<dbReference type="EMBL" id="PCXE01000046">
    <property type="protein sequence ID" value="PIR25929.1"/>
    <property type="molecule type" value="Genomic_DNA"/>
</dbReference>
<dbReference type="Proteomes" id="UP000236846">
    <property type="component" value="Unassembled WGS sequence"/>
</dbReference>
<reference evidence="2 3" key="1">
    <citation type="submission" date="2017-09" db="EMBL/GenBank/DDBJ databases">
        <title>Depth-based differentiation of microbial function through sediment-hosted aquifers and enrichment of novel symbionts in the deep terrestrial subsurface.</title>
        <authorList>
            <person name="Probst A.J."/>
            <person name="Ladd B."/>
            <person name="Jarett J.K."/>
            <person name="Geller-Mcgrath D.E."/>
            <person name="Sieber C.M."/>
            <person name="Emerson J.B."/>
            <person name="Anantharaman K."/>
            <person name="Thomas B.C."/>
            <person name="Malmstrom R."/>
            <person name="Stieglmeier M."/>
            <person name="Klingl A."/>
            <person name="Woyke T."/>
            <person name="Ryan C.M."/>
            <person name="Banfield J.F."/>
        </authorList>
    </citation>
    <scope>NUCLEOTIDE SEQUENCE [LARGE SCALE GENOMIC DNA]</scope>
    <source>
        <strain evidence="2">CG11_big_fil_rev_8_21_14_0_20_43_10</strain>
    </source>
</reference>
<feature type="transmembrane region" description="Helical" evidence="1">
    <location>
        <begin position="21"/>
        <end position="44"/>
    </location>
</feature>
<evidence type="ECO:0000256" key="1">
    <source>
        <dbReference type="SAM" id="Phobius"/>
    </source>
</evidence>
<evidence type="ECO:0000313" key="3">
    <source>
        <dbReference type="Proteomes" id="UP000236846"/>
    </source>
</evidence>
<name>A0A2H0PV52_9BACT</name>
<keyword evidence="1" id="KW-1133">Transmembrane helix</keyword>
<protein>
    <recommendedName>
        <fullName evidence="4">POTRA domain-containing protein</fullName>
    </recommendedName>
</protein>